<dbReference type="InterPro" id="IPR046366">
    <property type="entry name" value="MPAB"/>
</dbReference>
<evidence type="ECO:0000313" key="2">
    <source>
        <dbReference type="Proteomes" id="UP000807342"/>
    </source>
</evidence>
<dbReference type="EMBL" id="MU151235">
    <property type="protein sequence ID" value="KAF9446640.1"/>
    <property type="molecule type" value="Genomic_DNA"/>
</dbReference>
<protein>
    <submittedName>
        <fullName evidence="1">Uncharacterized protein</fullName>
    </submittedName>
</protein>
<gene>
    <name evidence="1" type="ORF">P691DRAFT_761441</name>
</gene>
<name>A0A9P5X9L6_9AGAR</name>
<evidence type="ECO:0000313" key="1">
    <source>
        <dbReference type="EMBL" id="KAF9446640.1"/>
    </source>
</evidence>
<dbReference type="GO" id="GO:0016491">
    <property type="term" value="F:oxidoreductase activity"/>
    <property type="evidence" value="ECO:0007669"/>
    <property type="project" value="InterPro"/>
</dbReference>
<dbReference type="PANTHER" id="PTHR36124">
    <property type="match status" value="1"/>
</dbReference>
<accession>A0A9P5X9L6</accession>
<dbReference type="AlphaFoldDB" id="A0A9P5X9L6"/>
<comment type="caution">
    <text evidence="1">The sequence shown here is derived from an EMBL/GenBank/DDBJ whole genome shotgun (WGS) entry which is preliminary data.</text>
</comment>
<dbReference type="Proteomes" id="UP000807342">
    <property type="component" value="Unassembled WGS sequence"/>
</dbReference>
<proteinExistence type="predicted"/>
<organism evidence="1 2">
    <name type="scientific">Macrolepiota fuliginosa MF-IS2</name>
    <dbReference type="NCBI Taxonomy" id="1400762"/>
    <lineage>
        <taxon>Eukaryota</taxon>
        <taxon>Fungi</taxon>
        <taxon>Dikarya</taxon>
        <taxon>Basidiomycota</taxon>
        <taxon>Agaricomycotina</taxon>
        <taxon>Agaricomycetes</taxon>
        <taxon>Agaricomycetidae</taxon>
        <taxon>Agaricales</taxon>
        <taxon>Agaricineae</taxon>
        <taxon>Agaricaceae</taxon>
        <taxon>Macrolepiota</taxon>
    </lineage>
</organism>
<keyword evidence="2" id="KW-1185">Reference proteome</keyword>
<dbReference type="OrthoDB" id="545169at2759"/>
<sequence>MFCWYQPVVCIFWVEIGKRMGIHDIPETPEEMRIWARAYKQEHMMPDPNNKGVAIYTTEESLYFVLKAFGIRKWIEGSTIYMLDEPIRVAMMYIHTPSPRQSAQPWHKHFAVLSTLKSTAFIQRWLMLPRSNSNYGFPIKFELTRNNDGSVSRRMHSNKYRVQPWCESMSKTVPGKAWDMFLVLVNWHSHVHNPLLRHDGYKLDEMGPLAMENKANEEVLKAVAEL</sequence>
<reference evidence="1" key="1">
    <citation type="submission" date="2020-11" db="EMBL/GenBank/DDBJ databases">
        <authorList>
            <consortium name="DOE Joint Genome Institute"/>
            <person name="Ahrendt S."/>
            <person name="Riley R."/>
            <person name="Andreopoulos W."/>
            <person name="Labutti K."/>
            <person name="Pangilinan J."/>
            <person name="Ruiz-Duenas F.J."/>
            <person name="Barrasa J.M."/>
            <person name="Sanchez-Garcia M."/>
            <person name="Camarero S."/>
            <person name="Miyauchi S."/>
            <person name="Serrano A."/>
            <person name="Linde D."/>
            <person name="Babiker R."/>
            <person name="Drula E."/>
            <person name="Ayuso-Fernandez I."/>
            <person name="Pacheco R."/>
            <person name="Padilla G."/>
            <person name="Ferreira P."/>
            <person name="Barriuso J."/>
            <person name="Kellner H."/>
            <person name="Castanera R."/>
            <person name="Alfaro M."/>
            <person name="Ramirez L."/>
            <person name="Pisabarro A.G."/>
            <person name="Kuo A."/>
            <person name="Tritt A."/>
            <person name="Lipzen A."/>
            <person name="He G."/>
            <person name="Yan M."/>
            <person name="Ng V."/>
            <person name="Cullen D."/>
            <person name="Martin F."/>
            <person name="Rosso M.-N."/>
            <person name="Henrissat B."/>
            <person name="Hibbett D."/>
            <person name="Martinez A.T."/>
            <person name="Grigoriev I.V."/>
        </authorList>
    </citation>
    <scope>NUCLEOTIDE SEQUENCE</scope>
    <source>
        <strain evidence="1">MF-IS2</strain>
    </source>
</reference>
<dbReference type="PANTHER" id="PTHR36124:SF1">
    <property type="entry name" value="ER-BOUND OXYGENASE MPAB_MPAB'_RUBBER OXYGENASE CATALYTIC DOMAIN-CONTAINING PROTEIN"/>
    <property type="match status" value="1"/>
</dbReference>